<dbReference type="EMBL" id="CP046276">
    <property type="protein sequence ID" value="QGS51701.1"/>
    <property type="molecule type" value="Genomic_DNA"/>
</dbReference>
<keyword evidence="1" id="KW-1133">Transmembrane helix</keyword>
<dbReference type="Proteomes" id="UP000424468">
    <property type="component" value="Chromosome"/>
</dbReference>
<accession>A0A6I6C9X1</accession>
<feature type="transmembrane region" description="Helical" evidence="1">
    <location>
        <begin position="102"/>
        <end position="121"/>
    </location>
</feature>
<keyword evidence="3" id="KW-1185">Reference proteome</keyword>
<reference evidence="2 3" key="1">
    <citation type="submission" date="2019-11" db="EMBL/GenBank/DDBJ databases">
        <title>Complete genome sequence of Spiroplasma tabanidicola TAUS-1 (DSM 22603).</title>
        <authorList>
            <person name="Huang C.-T."/>
            <person name="Lin Y.-C."/>
            <person name="Kuo C.-H."/>
        </authorList>
    </citation>
    <scope>NUCLEOTIDE SEQUENCE [LARGE SCALE GENOMIC DNA]</scope>
    <source>
        <strain evidence="2 3">TAUS-1</strain>
    </source>
</reference>
<sequence>MNNWDLLILLPIIFVSSIFVIFFIIHKEKIKLKAGLFLGEIFIFWLGVAFIGYQLTNAANTIIKSIDSMAYILIILFSSSLFAIFLKPLATFFTGVIRKRKFWTILSYSILIFISFVLIFVKLNQLTIGIISLFYAILLSTSTIHNLILNEQFYYRVNTLPSTWICYTFIGLGSAFGVYIANIQSVVFKSINFLDLDIIALLIGLIVLLSTIFILKENKSLAGAFDKEVIIQLPKKNNWNFMLIYTLTLLLSLTYSISNSIITQTFLSLKFLEYGLSKEQIETWLRTFNNAFIIPSLIISYFIFKYLLKYFGQKYLFMMNLLVLFIMYTILVFITNPYIFIFLNIFIGITYTQLIYTLFSFCMFWNYRAPKNPVTGFFGSALFLGKFIIESIENILIKQKVSIFKDFYKIWDINNNDQLTAIKNQYFDVLSILFSVCVALTLIIALIYYYSSNKLIADFINYRLATQNLKGILKRRVIEKTKTQINVEDLKVKV</sequence>
<feature type="transmembrane region" description="Helical" evidence="1">
    <location>
        <begin position="37"/>
        <end position="56"/>
    </location>
</feature>
<feature type="transmembrane region" description="Helical" evidence="1">
    <location>
        <begin position="161"/>
        <end position="181"/>
    </location>
</feature>
<keyword evidence="1" id="KW-0472">Membrane</keyword>
<keyword evidence="1" id="KW-0812">Transmembrane</keyword>
<feature type="transmembrane region" description="Helical" evidence="1">
    <location>
        <begin position="340"/>
        <end position="365"/>
    </location>
</feature>
<feature type="transmembrane region" description="Helical" evidence="1">
    <location>
        <begin position="193"/>
        <end position="215"/>
    </location>
</feature>
<feature type="transmembrane region" description="Helical" evidence="1">
    <location>
        <begin position="377"/>
        <end position="397"/>
    </location>
</feature>
<feature type="transmembrane region" description="Helical" evidence="1">
    <location>
        <begin position="429"/>
        <end position="450"/>
    </location>
</feature>
<dbReference type="KEGG" id="stab:STABA_v1c03380"/>
<feature type="transmembrane region" description="Helical" evidence="1">
    <location>
        <begin position="6"/>
        <end position="25"/>
    </location>
</feature>
<protein>
    <recommendedName>
        <fullName evidence="4">MFS transporter</fullName>
    </recommendedName>
</protein>
<feature type="transmembrane region" description="Helical" evidence="1">
    <location>
        <begin position="315"/>
        <end position="334"/>
    </location>
</feature>
<feature type="transmembrane region" description="Helical" evidence="1">
    <location>
        <begin position="68"/>
        <end position="90"/>
    </location>
</feature>
<dbReference type="AlphaFoldDB" id="A0A6I6C9X1"/>
<name>A0A6I6C9X1_9MOLU</name>
<dbReference type="OrthoDB" id="387641at2"/>
<evidence type="ECO:0008006" key="4">
    <source>
        <dbReference type="Google" id="ProtNLM"/>
    </source>
</evidence>
<dbReference type="NCBIfam" id="NF043061">
    <property type="entry name" value="MMSYN1_0325"/>
    <property type="match status" value="1"/>
</dbReference>
<dbReference type="SUPFAM" id="SSF103473">
    <property type="entry name" value="MFS general substrate transporter"/>
    <property type="match status" value="1"/>
</dbReference>
<dbReference type="RefSeq" id="WP_156005934.1">
    <property type="nucleotide sequence ID" value="NZ_CP046276.1"/>
</dbReference>
<evidence type="ECO:0000256" key="1">
    <source>
        <dbReference type="SAM" id="Phobius"/>
    </source>
</evidence>
<dbReference type="InterPro" id="IPR050046">
    <property type="entry name" value="MSF_cation_mollicutes"/>
</dbReference>
<feature type="transmembrane region" description="Helical" evidence="1">
    <location>
        <begin position="287"/>
        <end position="308"/>
    </location>
</feature>
<proteinExistence type="predicted"/>
<organism evidence="2 3">
    <name type="scientific">Spiroplasma tabanidicola</name>
    <dbReference type="NCBI Taxonomy" id="324079"/>
    <lineage>
        <taxon>Bacteria</taxon>
        <taxon>Bacillati</taxon>
        <taxon>Mycoplasmatota</taxon>
        <taxon>Mollicutes</taxon>
        <taxon>Entomoplasmatales</taxon>
        <taxon>Spiroplasmataceae</taxon>
        <taxon>Spiroplasma</taxon>
    </lineage>
</organism>
<feature type="transmembrane region" description="Helical" evidence="1">
    <location>
        <begin position="242"/>
        <end position="267"/>
    </location>
</feature>
<dbReference type="InterPro" id="IPR036259">
    <property type="entry name" value="MFS_trans_sf"/>
</dbReference>
<evidence type="ECO:0000313" key="3">
    <source>
        <dbReference type="Proteomes" id="UP000424468"/>
    </source>
</evidence>
<gene>
    <name evidence="2" type="ORF">STABA_v1c03380</name>
</gene>
<feature type="transmembrane region" description="Helical" evidence="1">
    <location>
        <begin position="127"/>
        <end position="149"/>
    </location>
</feature>
<dbReference type="Gene3D" id="1.20.1250.20">
    <property type="entry name" value="MFS general substrate transporter like domains"/>
    <property type="match status" value="1"/>
</dbReference>
<evidence type="ECO:0000313" key="2">
    <source>
        <dbReference type="EMBL" id="QGS51701.1"/>
    </source>
</evidence>